<evidence type="ECO:0000313" key="2">
    <source>
        <dbReference type="Proteomes" id="UP000001574"/>
    </source>
</evidence>
<dbReference type="Pfam" id="PF10604">
    <property type="entry name" value="Polyketide_cyc2"/>
    <property type="match status" value="1"/>
</dbReference>
<evidence type="ECO:0008006" key="3">
    <source>
        <dbReference type="Google" id="ProtNLM"/>
    </source>
</evidence>
<reference evidence="1 2" key="1">
    <citation type="submission" date="2006-10" db="EMBL/GenBank/DDBJ databases">
        <authorList>
            <person name="Fleischmann R.D."/>
            <person name="Dodson R.J."/>
            <person name="Haft D.H."/>
            <person name="Merkel J.S."/>
            <person name="Nelson W.C."/>
            <person name="Fraser C.M."/>
        </authorList>
    </citation>
    <scope>NUCLEOTIDE SEQUENCE [LARGE SCALE GENOMIC DNA]</scope>
    <source>
        <strain evidence="1 2">104</strain>
    </source>
</reference>
<dbReference type="Proteomes" id="UP000001574">
    <property type="component" value="Chromosome"/>
</dbReference>
<dbReference type="InterPro" id="IPR019587">
    <property type="entry name" value="Polyketide_cyclase/dehydratase"/>
</dbReference>
<dbReference type="AlphaFoldDB" id="A0A0H2ZY78"/>
<dbReference type="InterPro" id="IPR023393">
    <property type="entry name" value="START-like_dom_sf"/>
</dbReference>
<dbReference type="Gene3D" id="3.30.530.20">
    <property type="match status" value="1"/>
</dbReference>
<dbReference type="HOGENOM" id="CLU_1766007_0_0_11"/>
<protein>
    <recommendedName>
        <fullName evidence="3">Polyketide cyclase / dehydrase and lipid transport</fullName>
    </recommendedName>
</protein>
<proteinExistence type="predicted"/>
<gene>
    <name evidence="1" type="ordered locus">MAV_5215</name>
</gene>
<accession>A0A0H2ZY78</accession>
<dbReference type="RefSeq" id="WP_011726531.1">
    <property type="nucleotide sequence ID" value="NC_008595.1"/>
</dbReference>
<name>A0A0H2ZY78_MYCA1</name>
<dbReference type="KEGG" id="mav:MAV_5215"/>
<dbReference type="EMBL" id="CP000479">
    <property type="protein sequence ID" value="ABK67606.1"/>
    <property type="molecule type" value="Genomic_DNA"/>
</dbReference>
<evidence type="ECO:0000313" key="1">
    <source>
        <dbReference type="EMBL" id="ABK67606.1"/>
    </source>
</evidence>
<organism evidence="1 2">
    <name type="scientific">Mycobacterium avium (strain 104)</name>
    <dbReference type="NCBI Taxonomy" id="243243"/>
    <lineage>
        <taxon>Bacteria</taxon>
        <taxon>Bacillati</taxon>
        <taxon>Actinomycetota</taxon>
        <taxon>Actinomycetes</taxon>
        <taxon>Mycobacteriales</taxon>
        <taxon>Mycobacteriaceae</taxon>
        <taxon>Mycobacterium</taxon>
        <taxon>Mycobacterium avium complex (MAC)</taxon>
    </lineage>
</organism>
<sequence length="164" mass="18057">MSQPDALPMSWWVVGSEHTLSQQVPAPPAAVRDFYVDLDNLRLVHPLIVAVQTLFRGQTPDGYLHRYRVTDRIPLGPLALRINYRAQVLVRADGVVLTEADQSPGVRLRGTVSFAPAAAGTRITERIRIAAPRPLAPMTVRQAVKAHTAMLAGIRSHFANPVER</sequence>
<dbReference type="CDD" id="cd07812">
    <property type="entry name" value="SRPBCC"/>
    <property type="match status" value="1"/>
</dbReference>
<dbReference type="SUPFAM" id="SSF55961">
    <property type="entry name" value="Bet v1-like"/>
    <property type="match status" value="1"/>
</dbReference>